<dbReference type="EMBL" id="BAER01000133">
    <property type="protein sequence ID" value="GAC35399.1"/>
    <property type="molecule type" value="Genomic_DNA"/>
</dbReference>
<evidence type="ECO:0000313" key="8">
    <source>
        <dbReference type="Proteomes" id="UP000006322"/>
    </source>
</evidence>
<proteinExistence type="predicted"/>
<dbReference type="Pfam" id="PF04893">
    <property type="entry name" value="Yip1"/>
    <property type="match status" value="1"/>
</dbReference>
<keyword evidence="3 5" id="KW-1133">Transmembrane helix</keyword>
<dbReference type="STRING" id="1129793.GPLA_4522"/>
<name>K6YRQ5_9ALTE</name>
<evidence type="ECO:0000256" key="3">
    <source>
        <dbReference type="ARBA" id="ARBA00022989"/>
    </source>
</evidence>
<feature type="transmembrane region" description="Helical" evidence="5">
    <location>
        <begin position="89"/>
        <end position="111"/>
    </location>
</feature>
<feature type="transmembrane region" description="Helical" evidence="5">
    <location>
        <begin position="131"/>
        <end position="153"/>
    </location>
</feature>
<gene>
    <name evidence="7" type="ORF">GPLA_4522</name>
</gene>
<keyword evidence="8" id="KW-1185">Reference proteome</keyword>
<evidence type="ECO:0000256" key="5">
    <source>
        <dbReference type="SAM" id="Phobius"/>
    </source>
</evidence>
<dbReference type="RefSeq" id="WP_007107161.1">
    <property type="nucleotide sequence ID" value="NZ_BAER01000133.1"/>
</dbReference>
<dbReference type="InterPro" id="IPR006977">
    <property type="entry name" value="Yip1_dom"/>
</dbReference>
<evidence type="ECO:0000313" key="7">
    <source>
        <dbReference type="EMBL" id="GAC35399.1"/>
    </source>
</evidence>
<comment type="subcellular location">
    <subcellularLocation>
        <location evidence="1">Membrane</location>
        <topology evidence="1">Multi-pass membrane protein</topology>
    </subcellularLocation>
</comment>
<evidence type="ECO:0000259" key="6">
    <source>
        <dbReference type="Pfam" id="PF04893"/>
    </source>
</evidence>
<feature type="transmembrane region" description="Helical" evidence="5">
    <location>
        <begin position="215"/>
        <end position="233"/>
    </location>
</feature>
<dbReference type="GO" id="GO:0016020">
    <property type="term" value="C:membrane"/>
    <property type="evidence" value="ECO:0007669"/>
    <property type="project" value="UniProtKB-SubCell"/>
</dbReference>
<comment type="caution">
    <text evidence="7">The sequence shown here is derived from an EMBL/GenBank/DDBJ whole genome shotgun (WGS) entry which is preliminary data.</text>
</comment>
<feature type="transmembrane region" description="Helical" evidence="5">
    <location>
        <begin position="191"/>
        <end position="208"/>
    </location>
</feature>
<keyword evidence="2 5" id="KW-0812">Transmembrane</keyword>
<organism evidence="7 8">
    <name type="scientific">Paraglaciecola polaris LMG 21857</name>
    <dbReference type="NCBI Taxonomy" id="1129793"/>
    <lineage>
        <taxon>Bacteria</taxon>
        <taxon>Pseudomonadati</taxon>
        <taxon>Pseudomonadota</taxon>
        <taxon>Gammaproteobacteria</taxon>
        <taxon>Alteromonadales</taxon>
        <taxon>Alteromonadaceae</taxon>
        <taxon>Paraglaciecola</taxon>
    </lineage>
</organism>
<accession>K6YRQ5</accession>
<feature type="domain" description="Yip1" evidence="6">
    <location>
        <begin position="12"/>
        <end position="229"/>
    </location>
</feature>
<dbReference type="AlphaFoldDB" id="K6YRQ5"/>
<evidence type="ECO:0000256" key="2">
    <source>
        <dbReference type="ARBA" id="ARBA00022692"/>
    </source>
</evidence>
<reference evidence="8" key="1">
    <citation type="journal article" date="2014" name="Environ. Microbiol.">
        <title>Comparative genomics of the marine bacterial genus Glaciecola reveals the high degree of genomic diversity and genomic characteristic for cold adaptation.</title>
        <authorList>
            <person name="Qin Q.L."/>
            <person name="Xie B.B."/>
            <person name="Yu Y."/>
            <person name="Shu Y.L."/>
            <person name="Rong J.C."/>
            <person name="Zhang Y.J."/>
            <person name="Zhao D.L."/>
            <person name="Chen X.L."/>
            <person name="Zhang X.Y."/>
            <person name="Chen B."/>
            <person name="Zhou B.C."/>
            <person name="Zhang Y.Z."/>
        </authorList>
    </citation>
    <scope>NUCLEOTIDE SEQUENCE [LARGE SCALE GENOMIC DNA]</scope>
    <source>
        <strain evidence="8">LMG 21857</strain>
    </source>
</reference>
<feature type="transmembrane region" description="Helical" evidence="5">
    <location>
        <begin position="165"/>
        <end position="185"/>
    </location>
</feature>
<protein>
    <recommendedName>
        <fullName evidence="6">Yip1 domain-containing protein</fullName>
    </recommendedName>
</protein>
<evidence type="ECO:0000256" key="1">
    <source>
        <dbReference type="ARBA" id="ARBA00004141"/>
    </source>
</evidence>
<feature type="transmembrane region" description="Helical" evidence="5">
    <location>
        <begin position="31"/>
        <end position="51"/>
    </location>
</feature>
<dbReference type="OrthoDB" id="6272224at2"/>
<keyword evidence="4 5" id="KW-0472">Membrane</keyword>
<sequence length="234" mass="26215">MGSQLNPFSACIGILSQPRATFLALKGQHNWSWVAFILVTLAAILPVYYYFQMVDFQWYKDSIIDSQFANISPGEQQSIRASLNVTQGIIGTIITPFLMLLMFVAITAGYLTITTKVDPENIHSYGDWFGFTWWVLLPSCLGALLSVGILYFANNAQINFDAISPSALSFLFAIPPTSACFGLASSIKLETIWSMYLIAIGLSQWVVITWRRALLIAFIPCLIIWTLWALYLLF</sequence>
<evidence type="ECO:0000256" key="4">
    <source>
        <dbReference type="ARBA" id="ARBA00023136"/>
    </source>
</evidence>
<dbReference type="Proteomes" id="UP000006322">
    <property type="component" value="Unassembled WGS sequence"/>
</dbReference>